<feature type="transmembrane region" description="Helical" evidence="2">
    <location>
        <begin position="228"/>
        <end position="247"/>
    </location>
</feature>
<feature type="transmembrane region" description="Helical" evidence="2">
    <location>
        <begin position="259"/>
        <end position="283"/>
    </location>
</feature>
<feature type="transmembrane region" description="Helical" evidence="2">
    <location>
        <begin position="318"/>
        <end position="337"/>
    </location>
</feature>
<sequence>MTSKATSPTPSREPGVPAQQDQHSLVRRALISMIFPVFFAVGYTLCFASAFQSPAPHGVNVAIAGPAARTAPLRAGLARGVGPAFDVSAVPTAAAAVREVRDRDLYGAYVPATPGKPAATVIVSSASGVAVANTVEALFRAVAAKQGARLTVLDVRPLPAGDRSGQSLFFFLIRCSVAGFLTIVVTGAPALRQRYRWQLILAAAVAMPVLAYLLAGLGLGAINGSAGAILALLGTGALYVLSVAVIARGLQVILGKPAILAFLAIFVMLGFPSAGGAVSPVLLPTFWHVLNRFWIDAGAFDAFRSIIYFAGLGVGTDVLKLLAWLGVGVLLLALPIWRKTGPWRGRQAPP</sequence>
<feature type="compositionally biased region" description="Polar residues" evidence="1">
    <location>
        <begin position="1"/>
        <end position="10"/>
    </location>
</feature>
<keyword evidence="2" id="KW-0812">Transmembrane</keyword>
<reference evidence="3 4" key="1">
    <citation type="submission" date="2018-11" db="EMBL/GenBank/DDBJ databases">
        <title>Trebonia kvetii gen.nov., sp.nov., a novel acidophilic actinobacterium, and proposal of the new actinobacterial family Treboniaceae fam. nov.</title>
        <authorList>
            <person name="Rapoport D."/>
            <person name="Sagova-Mareckova M."/>
            <person name="Sedlacek I."/>
            <person name="Provaznik J."/>
            <person name="Kralova S."/>
            <person name="Pavlinic D."/>
            <person name="Benes V."/>
            <person name="Kopecky J."/>
        </authorList>
    </citation>
    <scope>NUCLEOTIDE SEQUENCE [LARGE SCALE GENOMIC DNA]</scope>
    <source>
        <strain evidence="3 4">15Tr583</strain>
    </source>
</reference>
<dbReference type="Proteomes" id="UP000460272">
    <property type="component" value="Unassembled WGS sequence"/>
</dbReference>
<feature type="transmembrane region" description="Helical" evidence="2">
    <location>
        <begin position="168"/>
        <end position="187"/>
    </location>
</feature>
<evidence type="ECO:0000313" key="4">
    <source>
        <dbReference type="Proteomes" id="UP000460272"/>
    </source>
</evidence>
<name>A0A6P2BSA7_9ACTN</name>
<feature type="transmembrane region" description="Helical" evidence="2">
    <location>
        <begin position="29"/>
        <end position="51"/>
    </location>
</feature>
<keyword evidence="2" id="KW-0472">Membrane</keyword>
<dbReference type="AlphaFoldDB" id="A0A6P2BSA7"/>
<evidence type="ECO:0000313" key="3">
    <source>
        <dbReference type="EMBL" id="TVZ01537.1"/>
    </source>
</evidence>
<feature type="transmembrane region" description="Helical" evidence="2">
    <location>
        <begin position="199"/>
        <end position="222"/>
    </location>
</feature>
<accession>A0A6P2BSA7</accession>
<evidence type="ECO:0000256" key="2">
    <source>
        <dbReference type="SAM" id="Phobius"/>
    </source>
</evidence>
<gene>
    <name evidence="3" type="ORF">EAS64_28995</name>
</gene>
<keyword evidence="4" id="KW-1185">Reference proteome</keyword>
<feature type="region of interest" description="Disordered" evidence="1">
    <location>
        <begin position="1"/>
        <end position="20"/>
    </location>
</feature>
<organism evidence="3 4">
    <name type="scientific">Trebonia kvetii</name>
    <dbReference type="NCBI Taxonomy" id="2480626"/>
    <lineage>
        <taxon>Bacteria</taxon>
        <taxon>Bacillati</taxon>
        <taxon>Actinomycetota</taxon>
        <taxon>Actinomycetes</taxon>
        <taxon>Streptosporangiales</taxon>
        <taxon>Treboniaceae</taxon>
        <taxon>Trebonia</taxon>
    </lineage>
</organism>
<evidence type="ECO:0000256" key="1">
    <source>
        <dbReference type="SAM" id="MobiDB-lite"/>
    </source>
</evidence>
<dbReference type="RefSeq" id="WP_145858223.1">
    <property type="nucleotide sequence ID" value="NZ_RPFW01000006.1"/>
</dbReference>
<dbReference type="EMBL" id="RPFW01000006">
    <property type="protein sequence ID" value="TVZ01537.1"/>
    <property type="molecule type" value="Genomic_DNA"/>
</dbReference>
<protein>
    <recommendedName>
        <fullName evidence="5">ABC transporter permease</fullName>
    </recommendedName>
</protein>
<evidence type="ECO:0008006" key="5">
    <source>
        <dbReference type="Google" id="ProtNLM"/>
    </source>
</evidence>
<proteinExistence type="predicted"/>
<keyword evidence="2" id="KW-1133">Transmembrane helix</keyword>
<dbReference type="OrthoDB" id="3288304at2"/>
<comment type="caution">
    <text evidence="3">The sequence shown here is derived from an EMBL/GenBank/DDBJ whole genome shotgun (WGS) entry which is preliminary data.</text>
</comment>